<evidence type="ECO:0000259" key="2">
    <source>
        <dbReference type="Pfam" id="PF26616"/>
    </source>
</evidence>
<keyword evidence="1" id="KW-0812">Transmembrane</keyword>
<accession>A0A0D2A2T7</accession>
<keyword evidence="1" id="KW-1133">Transmembrane helix</keyword>
<proteinExistence type="predicted"/>
<dbReference type="HOGENOM" id="CLU_025521_1_0_1"/>
<name>A0A0D2A2T7_9EURO</name>
<keyword evidence="4" id="KW-1185">Reference proteome</keyword>
<evidence type="ECO:0000313" key="4">
    <source>
        <dbReference type="Proteomes" id="UP000054466"/>
    </source>
</evidence>
<dbReference type="GeneID" id="27340564"/>
<keyword evidence="1" id="KW-0472">Membrane</keyword>
<feature type="transmembrane region" description="Helical" evidence="1">
    <location>
        <begin position="442"/>
        <end position="464"/>
    </location>
</feature>
<dbReference type="Proteomes" id="UP000054466">
    <property type="component" value="Unassembled WGS sequence"/>
</dbReference>
<gene>
    <name evidence="3" type="ORF">PV07_01370</name>
</gene>
<dbReference type="Pfam" id="PF26616">
    <property type="entry name" value="CorA-like"/>
    <property type="match status" value="1"/>
</dbReference>
<sequence>MVISLTPEFEASCADNQNYPINLVYKSASLFKLRSFKTQLDEASTNLFSTSDPGADVRFLDSAPQQTPGTQAGPRNHDFQEFIINGDATLRGHLGNTISRDPQTGTRTGHLATKEDPICRFIFIWAAHSRAKLKITRLMLARILSYFQVMQGYLHFVSVFGQQSLPYNTRFSGFRSETVISAPAPGCEMPDLKRSGRQYQLCYNLKSVACTSPVTEPTRTKQWSIRQVAPYHRFDVVFGTALWLITKGDLLMEEYIRDLVGPQGRLQDRSFGSPSECFVSSLAVHLLFVSWAAEGWTAYLRWLEEVVDSETKIAVIGPRGFGDGRREYKPEDLQRVQQFEEKANEATMVLEGNIDVLTSLRGYYEELLHHRDFDLKASCAQEIGTFATQVNDAVYETRMHVSRAKLLLRIISDRKSLVLQHLQTQAAEKMEIMTVLAQKEAIAMRVITVVTLIYLPATFVSTFFSTDVVKYQNQDDASGASFSELAMLRWIQVTLPLTFVTLIGGWCFYKRSQRRQHERLPFYAPLELKQT</sequence>
<evidence type="ECO:0000313" key="3">
    <source>
        <dbReference type="EMBL" id="KIW34596.1"/>
    </source>
</evidence>
<dbReference type="STRING" id="569365.A0A0D2A2T7"/>
<dbReference type="VEuPathDB" id="FungiDB:PV07_01370"/>
<feature type="transmembrane region" description="Helical" evidence="1">
    <location>
        <begin position="490"/>
        <end position="509"/>
    </location>
</feature>
<dbReference type="Gene3D" id="1.20.58.340">
    <property type="entry name" value="Magnesium transport protein CorA, transmembrane region"/>
    <property type="match status" value="1"/>
</dbReference>
<protein>
    <recommendedName>
        <fullName evidence="2">CorA-like transporter domain-containing protein</fullName>
    </recommendedName>
</protein>
<dbReference type="OrthoDB" id="5396681at2759"/>
<reference evidence="3 4" key="1">
    <citation type="submission" date="2015-01" db="EMBL/GenBank/DDBJ databases">
        <title>The Genome Sequence of Cladophialophora immunda CBS83496.</title>
        <authorList>
            <consortium name="The Broad Institute Genomics Platform"/>
            <person name="Cuomo C."/>
            <person name="de Hoog S."/>
            <person name="Gorbushina A."/>
            <person name="Stielow B."/>
            <person name="Teixiera M."/>
            <person name="Abouelleil A."/>
            <person name="Chapman S.B."/>
            <person name="Priest M."/>
            <person name="Young S.K."/>
            <person name="Wortman J."/>
            <person name="Nusbaum C."/>
            <person name="Birren B."/>
        </authorList>
    </citation>
    <scope>NUCLEOTIDE SEQUENCE [LARGE SCALE GENOMIC DNA]</scope>
    <source>
        <strain evidence="3 4">CBS 83496</strain>
    </source>
</reference>
<evidence type="ECO:0000256" key="1">
    <source>
        <dbReference type="SAM" id="Phobius"/>
    </source>
</evidence>
<dbReference type="EMBL" id="KN847040">
    <property type="protein sequence ID" value="KIW34596.1"/>
    <property type="molecule type" value="Genomic_DNA"/>
</dbReference>
<dbReference type="InterPro" id="IPR058257">
    <property type="entry name" value="CorA-like_dom"/>
</dbReference>
<feature type="domain" description="CorA-like transporter" evidence="2">
    <location>
        <begin position="11"/>
        <end position="314"/>
    </location>
</feature>
<dbReference type="AlphaFoldDB" id="A0A0D2A2T7"/>
<dbReference type="RefSeq" id="XP_016254812.1">
    <property type="nucleotide sequence ID" value="XM_016387884.1"/>
</dbReference>
<organism evidence="3 4">
    <name type="scientific">Cladophialophora immunda</name>
    <dbReference type="NCBI Taxonomy" id="569365"/>
    <lineage>
        <taxon>Eukaryota</taxon>
        <taxon>Fungi</taxon>
        <taxon>Dikarya</taxon>
        <taxon>Ascomycota</taxon>
        <taxon>Pezizomycotina</taxon>
        <taxon>Eurotiomycetes</taxon>
        <taxon>Chaetothyriomycetidae</taxon>
        <taxon>Chaetothyriales</taxon>
        <taxon>Herpotrichiellaceae</taxon>
        <taxon>Cladophialophora</taxon>
    </lineage>
</organism>